<evidence type="ECO:0000256" key="2">
    <source>
        <dbReference type="ARBA" id="ARBA00022618"/>
    </source>
</evidence>
<comment type="similarity">
    <text evidence="1">Belongs to the PAR3 family.</text>
</comment>
<feature type="compositionally biased region" description="Basic and acidic residues" evidence="5">
    <location>
        <begin position="680"/>
        <end position="699"/>
    </location>
</feature>
<evidence type="ECO:0000259" key="6">
    <source>
        <dbReference type="PROSITE" id="PS50106"/>
    </source>
</evidence>
<feature type="compositionally biased region" description="Basic residues" evidence="5">
    <location>
        <begin position="893"/>
        <end position="909"/>
    </location>
</feature>
<dbReference type="InterPro" id="IPR036034">
    <property type="entry name" value="PDZ_sf"/>
</dbReference>
<sequence length="1291" mass="142903">MKVTVTFGETSVVVPCKLGWTVRDLSDQATRRYRRIVEQHGGSEVNTHHLEYPEGGILDMDDLVNDLVEDRDKLVAVFQGVHLDRMDSPRETMSNGFSSAAPSPEPKHYFSHLQYLEPSKTEIEVNEAILKANTPLLVRSSSDSAVAPHHEMTRSPLPGPQSRGSPDPEIDYALRDAVNRVSDDRPATRMHQVNFSTITRTVEVLGHLGPLGIHVVSYCSSLSGRTLGLLIKGIEEGGRSKRENLFQEDECIVQINDTQLHDKTFAESQDIFRQAMSAPSVRLEVLPVANKPRYEKSLIGQLFTTDNKDTTTGAKSPLSVLSKFEPQPEPKVNLRTEGRRPPDVRARTPEPGLENWKNAPSADLPSGPSSLERASSASPAGEPRSSPTLRTYNQNTADNKSPVLVALANIANKKGGKKINIDLKKVFLHPNQLMVDQSSRDDGVSNTISTEGLGFTVVTRDSSVHGPGPILVKNILPRGAAIQDGRLQPGDRIVEVNGVDMTGRTQEELVAMLRSTKLGESVSVLVARQDDMFLPRELRDEDASSVVLEDGREQLMYEIPLNESGSAGLGVSLKGNKSRETGEDMGIFIKSIIHGGAAYKDGRLNVNDQMIAVNGESLLGRSNHAAMETLRRSMSSEGNARGTIQLVVLRAPRQMGSANPSPTSASNVSSMAAPSSNQDLRSHDAYQRPLRPQDQELRMNGDSYGYSNSRSASHPYGHYGNNDQDLPPSPGRESPQTHHSDFHTKARTSADIYSNSQFVSDRDNVPRSRTSKSMDLVADESNMRSLIRQKDDPASGGSLGPTLGLMKSSSLESLQTAVSEAKQKDSQAQVPFYRPRPHMVRGRGCNQSFRIAIDKSYDGPSEDDDDMSEHSSGMETPASSSSRQDLDAEDGKKKKTKGKKKKKEKKSKGKKIDDSVDTEKKTKKKGFGILRFGKKKDDKGKDTVKGSKNKLEALSEEELDRIPDYRNSYEPRYAELHSGHVTPDSTSFPDMEDDDSDPNYARISNFRQAASPHTFINRAPSPAAPAGGSHLPQASFDDINGLYAKVNKQRPPTSQQNQHSTQADSDPRGQGLWREHQPGRAAPGYEELDAARRRVLDHDPHRVAPRGAESRPEPRYEEIDRQYPTQPRRDPYDYPRPRDPGPHYIDPSRVPGNQPQQRYYPGSPQTGQHQHRAAVRQDVPPSPSTGRRERHYYEAAGGLVDNYRNASPDRHVNARERYASPERRRYGDERQPDPRRKNPMEGRQAGREAKEVAADDKQYLSEVSSHTAATWTSDVPLNIVIRVETHQSAVK</sequence>
<dbReference type="GO" id="GO:0051301">
    <property type="term" value="P:cell division"/>
    <property type="evidence" value="ECO:0007669"/>
    <property type="project" value="UniProtKB-KW"/>
</dbReference>
<keyword evidence="3" id="KW-0677">Repeat</keyword>
<evidence type="ECO:0000256" key="4">
    <source>
        <dbReference type="ARBA" id="ARBA00023306"/>
    </source>
</evidence>
<protein>
    <submittedName>
        <fullName evidence="7">Partitioning defective 3 homolog B-like</fullName>
    </submittedName>
</protein>
<dbReference type="Pfam" id="PF00595">
    <property type="entry name" value="PDZ"/>
    <property type="match status" value="2"/>
</dbReference>
<dbReference type="GO" id="GO:0000226">
    <property type="term" value="P:microtubule cytoskeleton organization"/>
    <property type="evidence" value="ECO:0007669"/>
    <property type="project" value="TreeGrafter"/>
</dbReference>
<feature type="region of interest" description="Disordered" evidence="5">
    <location>
        <begin position="977"/>
        <end position="1277"/>
    </location>
</feature>
<feature type="region of interest" description="Disordered" evidence="5">
    <location>
        <begin position="141"/>
        <end position="170"/>
    </location>
</feature>
<reference evidence="7" key="1">
    <citation type="submission" date="2020-06" db="EMBL/GenBank/DDBJ databases">
        <authorList>
            <consortium name="Wellcome Sanger Institute Data Sharing"/>
        </authorList>
    </citation>
    <scope>NUCLEOTIDE SEQUENCE [LARGE SCALE GENOMIC DNA]</scope>
</reference>
<name>A0A8C5H877_GOUWI</name>
<dbReference type="GO" id="GO:0045197">
    <property type="term" value="P:establishment or maintenance of epithelial cell apical/basal polarity"/>
    <property type="evidence" value="ECO:0007669"/>
    <property type="project" value="TreeGrafter"/>
</dbReference>
<evidence type="ECO:0000256" key="3">
    <source>
        <dbReference type="ARBA" id="ARBA00022737"/>
    </source>
</evidence>
<dbReference type="GO" id="GO:0016324">
    <property type="term" value="C:apical plasma membrane"/>
    <property type="evidence" value="ECO:0007669"/>
    <property type="project" value="TreeGrafter"/>
</dbReference>
<feature type="compositionally biased region" description="Polar residues" evidence="5">
    <location>
        <begin position="1261"/>
        <end position="1275"/>
    </location>
</feature>
<evidence type="ECO:0000313" key="7">
    <source>
        <dbReference type="Ensembl" id="ENSGWIP00000041534.1"/>
    </source>
</evidence>
<accession>A0A8C5H877</accession>
<dbReference type="GO" id="GO:0030010">
    <property type="term" value="P:establishment of cell polarity"/>
    <property type="evidence" value="ECO:0007669"/>
    <property type="project" value="TreeGrafter"/>
</dbReference>
<feature type="compositionally biased region" description="Low complexity" evidence="5">
    <location>
        <begin position="1019"/>
        <end position="1029"/>
    </location>
</feature>
<feature type="compositionally biased region" description="Basic and acidic residues" evidence="5">
    <location>
        <begin position="910"/>
        <end position="920"/>
    </location>
</feature>
<dbReference type="InterPro" id="IPR052213">
    <property type="entry name" value="PAR3"/>
</dbReference>
<dbReference type="SUPFAM" id="SSF50156">
    <property type="entry name" value="PDZ domain-like"/>
    <property type="match status" value="3"/>
</dbReference>
<feature type="compositionally biased region" description="Basic and acidic residues" evidence="5">
    <location>
        <begin position="1207"/>
        <end position="1259"/>
    </location>
</feature>
<feature type="domain" description="PDZ" evidence="6">
    <location>
        <begin position="558"/>
        <end position="633"/>
    </location>
</feature>
<dbReference type="FunFam" id="2.30.42.10:FF:000078">
    <property type="entry name" value="Partitioning defective 3 homolog B"/>
    <property type="match status" value="1"/>
</dbReference>
<feature type="compositionally biased region" description="Polar residues" evidence="5">
    <location>
        <begin position="367"/>
        <end position="378"/>
    </location>
</feature>
<dbReference type="Gene3D" id="3.10.20.90">
    <property type="entry name" value="Phosphatidylinositol 3-kinase Catalytic Subunit, Chain A, domain 1"/>
    <property type="match status" value="1"/>
</dbReference>
<dbReference type="CDD" id="cd06691">
    <property type="entry name" value="PDZ1_Par3-like"/>
    <property type="match status" value="1"/>
</dbReference>
<organism evidence="7 8">
    <name type="scientific">Gouania willdenowi</name>
    <name type="common">Blunt-snouted clingfish</name>
    <name type="synonym">Lepadogaster willdenowi</name>
    <dbReference type="NCBI Taxonomy" id="441366"/>
    <lineage>
        <taxon>Eukaryota</taxon>
        <taxon>Metazoa</taxon>
        <taxon>Chordata</taxon>
        <taxon>Craniata</taxon>
        <taxon>Vertebrata</taxon>
        <taxon>Euteleostomi</taxon>
        <taxon>Actinopterygii</taxon>
        <taxon>Neopterygii</taxon>
        <taxon>Teleostei</taxon>
        <taxon>Neoteleostei</taxon>
        <taxon>Acanthomorphata</taxon>
        <taxon>Ovalentaria</taxon>
        <taxon>Blenniimorphae</taxon>
        <taxon>Blenniiformes</taxon>
        <taxon>Gobiesocoidei</taxon>
        <taxon>Gobiesocidae</taxon>
        <taxon>Gobiesocinae</taxon>
        <taxon>Gouania</taxon>
    </lineage>
</organism>
<feature type="compositionally biased region" description="Basic and acidic residues" evidence="5">
    <location>
        <begin position="935"/>
        <end position="953"/>
    </location>
</feature>
<feature type="compositionally biased region" description="Polar residues" evidence="5">
    <location>
        <begin position="656"/>
        <end position="679"/>
    </location>
</feature>
<reference evidence="7" key="3">
    <citation type="submission" date="2025-09" db="UniProtKB">
        <authorList>
            <consortium name="Ensembl"/>
        </authorList>
    </citation>
    <scope>IDENTIFICATION</scope>
</reference>
<feature type="compositionally biased region" description="Basic and acidic residues" evidence="5">
    <location>
        <begin position="1089"/>
        <end position="1141"/>
    </location>
</feature>
<feature type="region of interest" description="Disordered" evidence="5">
    <location>
        <begin position="306"/>
        <end position="397"/>
    </location>
</feature>
<dbReference type="GO" id="GO:0007155">
    <property type="term" value="P:cell adhesion"/>
    <property type="evidence" value="ECO:0007669"/>
    <property type="project" value="TreeGrafter"/>
</dbReference>
<keyword evidence="2" id="KW-0132">Cell division</keyword>
<dbReference type="PANTHER" id="PTHR16484:SF4">
    <property type="entry name" value="PARTITIONING DEFECTIVE 3 HOMOLOG B"/>
    <property type="match status" value="1"/>
</dbReference>
<dbReference type="Gene3D" id="2.30.42.10">
    <property type="match status" value="3"/>
</dbReference>
<proteinExistence type="inferred from homology"/>
<dbReference type="Proteomes" id="UP000694680">
    <property type="component" value="Chromosome 2"/>
</dbReference>
<feature type="domain" description="PDZ" evidence="6">
    <location>
        <begin position="432"/>
        <end position="516"/>
    </location>
</feature>
<dbReference type="GO" id="GO:0005912">
    <property type="term" value="C:adherens junction"/>
    <property type="evidence" value="ECO:0007669"/>
    <property type="project" value="TreeGrafter"/>
</dbReference>
<dbReference type="GO" id="GO:0008104">
    <property type="term" value="P:intracellular protein localization"/>
    <property type="evidence" value="ECO:0007669"/>
    <property type="project" value="TreeGrafter"/>
</dbReference>
<dbReference type="SMART" id="SM00228">
    <property type="entry name" value="PDZ"/>
    <property type="match status" value="3"/>
</dbReference>
<evidence type="ECO:0000256" key="1">
    <source>
        <dbReference type="ARBA" id="ARBA00005358"/>
    </source>
</evidence>
<dbReference type="GO" id="GO:0051660">
    <property type="term" value="P:establishment of centrosome localization"/>
    <property type="evidence" value="ECO:0007669"/>
    <property type="project" value="TreeGrafter"/>
</dbReference>
<feature type="compositionally biased region" description="Polar residues" evidence="5">
    <location>
        <begin position="385"/>
        <end position="397"/>
    </location>
</feature>
<dbReference type="GO" id="GO:0035091">
    <property type="term" value="F:phosphatidylinositol binding"/>
    <property type="evidence" value="ECO:0007669"/>
    <property type="project" value="TreeGrafter"/>
</dbReference>
<keyword evidence="8" id="KW-1185">Reference proteome</keyword>
<dbReference type="PANTHER" id="PTHR16484">
    <property type="entry name" value="PARTITIONING DEFECTIVE 3 RELATED"/>
    <property type="match status" value="1"/>
</dbReference>
<feature type="compositionally biased region" description="Basic and acidic residues" evidence="5">
    <location>
        <begin position="326"/>
        <end position="348"/>
    </location>
</feature>
<feature type="compositionally biased region" description="Polar residues" evidence="5">
    <location>
        <begin position="1151"/>
        <end position="1168"/>
    </location>
</feature>
<feature type="region of interest" description="Disordered" evidence="5">
    <location>
        <begin position="654"/>
        <end position="805"/>
    </location>
</feature>
<feature type="region of interest" description="Disordered" evidence="5">
    <location>
        <begin position="819"/>
        <end position="957"/>
    </location>
</feature>
<dbReference type="Ensembl" id="ENSGWIT00000045113.1">
    <property type="protein sequence ID" value="ENSGWIP00000041534.1"/>
    <property type="gene ID" value="ENSGWIG00000020935.1"/>
</dbReference>
<dbReference type="GO" id="GO:0005938">
    <property type="term" value="C:cell cortex"/>
    <property type="evidence" value="ECO:0007669"/>
    <property type="project" value="TreeGrafter"/>
</dbReference>
<evidence type="ECO:0000313" key="8">
    <source>
        <dbReference type="Proteomes" id="UP000694680"/>
    </source>
</evidence>
<dbReference type="CDD" id="cd23059">
    <property type="entry name" value="PDZ3_Par3-like"/>
    <property type="match status" value="1"/>
</dbReference>
<keyword evidence="4" id="KW-0131">Cell cycle</keyword>
<dbReference type="InterPro" id="IPR001478">
    <property type="entry name" value="PDZ"/>
</dbReference>
<evidence type="ECO:0000256" key="5">
    <source>
        <dbReference type="SAM" id="MobiDB-lite"/>
    </source>
</evidence>
<dbReference type="InterPro" id="IPR021922">
    <property type="entry name" value="Par3/HAL_N"/>
</dbReference>
<dbReference type="GO" id="GO:0043296">
    <property type="term" value="C:apical junction complex"/>
    <property type="evidence" value="ECO:0007669"/>
    <property type="project" value="TreeGrafter"/>
</dbReference>
<gene>
    <name evidence="7" type="primary">pard3ba</name>
</gene>
<dbReference type="Pfam" id="PF12053">
    <property type="entry name" value="Par3_HAL_N_term"/>
    <property type="match status" value="1"/>
</dbReference>
<feature type="compositionally biased region" description="Basic and acidic residues" evidence="5">
    <location>
        <begin position="735"/>
        <end position="744"/>
    </location>
</feature>
<dbReference type="CDD" id="cd23058">
    <property type="entry name" value="PDZ2_Par3-like"/>
    <property type="match status" value="1"/>
</dbReference>
<dbReference type="PROSITE" id="PS50106">
    <property type="entry name" value="PDZ"/>
    <property type="match status" value="2"/>
</dbReference>
<feature type="compositionally biased region" description="Polar residues" evidence="5">
    <location>
        <begin position="1050"/>
        <end position="1064"/>
    </location>
</feature>
<reference evidence="7" key="2">
    <citation type="submission" date="2025-08" db="UniProtKB">
        <authorList>
            <consortium name="Ensembl"/>
        </authorList>
    </citation>
    <scope>IDENTIFICATION</scope>
</reference>